<evidence type="ECO:0000256" key="4">
    <source>
        <dbReference type="ARBA" id="ARBA00023080"/>
    </source>
</evidence>
<name>A0A6C0C7F6_9ZZZZ</name>
<evidence type="ECO:0000256" key="3">
    <source>
        <dbReference type="ARBA" id="ARBA00022801"/>
    </source>
</evidence>
<proteinExistence type="inferred from homology"/>
<dbReference type="Gene3D" id="2.70.40.10">
    <property type="match status" value="1"/>
</dbReference>
<keyword evidence="4" id="KW-0546">Nucleotide metabolism</keyword>
<feature type="domain" description="dUTPase-like" evidence="5">
    <location>
        <begin position="23"/>
        <end position="150"/>
    </location>
</feature>
<dbReference type="EMBL" id="MN739345">
    <property type="protein sequence ID" value="QHS99568.1"/>
    <property type="molecule type" value="Genomic_DNA"/>
</dbReference>
<evidence type="ECO:0000256" key="2">
    <source>
        <dbReference type="ARBA" id="ARBA00012379"/>
    </source>
</evidence>
<evidence type="ECO:0000313" key="6">
    <source>
        <dbReference type="EMBL" id="QHS99568.1"/>
    </source>
</evidence>
<dbReference type="GO" id="GO:0006226">
    <property type="term" value="P:dUMP biosynthetic process"/>
    <property type="evidence" value="ECO:0007669"/>
    <property type="project" value="InterPro"/>
</dbReference>
<dbReference type="GO" id="GO:0000287">
    <property type="term" value="F:magnesium ion binding"/>
    <property type="evidence" value="ECO:0007669"/>
    <property type="project" value="InterPro"/>
</dbReference>
<dbReference type="SUPFAM" id="SSF51283">
    <property type="entry name" value="dUTPase-like"/>
    <property type="match status" value="1"/>
</dbReference>
<comment type="similarity">
    <text evidence="1">Belongs to the dUTPase family.</text>
</comment>
<accession>A0A6C0C7F6</accession>
<dbReference type="Pfam" id="PF00692">
    <property type="entry name" value="dUTPase"/>
    <property type="match status" value="1"/>
</dbReference>
<organism evidence="6">
    <name type="scientific">viral metagenome</name>
    <dbReference type="NCBI Taxonomy" id="1070528"/>
    <lineage>
        <taxon>unclassified sequences</taxon>
        <taxon>metagenomes</taxon>
        <taxon>organismal metagenomes</taxon>
    </lineage>
</organism>
<dbReference type="AlphaFoldDB" id="A0A6C0C7F6"/>
<protein>
    <recommendedName>
        <fullName evidence="2">dUTP diphosphatase</fullName>
        <ecNumber evidence="2">3.6.1.23</ecNumber>
    </recommendedName>
</protein>
<sequence length="151" mass="16727">MKLLIKTENPVLQNMYSNHEHYNPGDSGIDLFCPETVSVKPGETLKINLQIKCEAYHSNDSEMPVSYYLYPRSSIIKTPLRLANSVGIIDAGYRGNIIACVDNIKNVPFTIEQGSRLFQICGPTLEPIEFKLVTDLSDTQRGEGGFGSTGQ</sequence>
<dbReference type="EC" id="3.6.1.23" evidence="2"/>
<dbReference type="InterPro" id="IPR029054">
    <property type="entry name" value="dUTPase-like"/>
</dbReference>
<reference evidence="6" key="1">
    <citation type="journal article" date="2020" name="Nature">
        <title>Giant virus diversity and host interactions through global metagenomics.</title>
        <authorList>
            <person name="Schulz F."/>
            <person name="Roux S."/>
            <person name="Paez-Espino D."/>
            <person name="Jungbluth S."/>
            <person name="Walsh D.A."/>
            <person name="Denef V.J."/>
            <person name="McMahon K.D."/>
            <person name="Konstantinidis K.T."/>
            <person name="Eloe-Fadrosh E.A."/>
            <person name="Kyrpides N.C."/>
            <person name="Woyke T."/>
        </authorList>
    </citation>
    <scope>NUCLEOTIDE SEQUENCE</scope>
    <source>
        <strain evidence="6">GVMAG-M-3300020187-37</strain>
    </source>
</reference>
<keyword evidence="3" id="KW-0378">Hydrolase</keyword>
<dbReference type="InterPro" id="IPR036157">
    <property type="entry name" value="dUTPase-like_sf"/>
</dbReference>
<dbReference type="GO" id="GO:0004170">
    <property type="term" value="F:dUTP diphosphatase activity"/>
    <property type="evidence" value="ECO:0007669"/>
    <property type="project" value="UniProtKB-EC"/>
</dbReference>
<evidence type="ECO:0000256" key="1">
    <source>
        <dbReference type="ARBA" id="ARBA00006581"/>
    </source>
</evidence>
<evidence type="ECO:0000259" key="5">
    <source>
        <dbReference type="Pfam" id="PF00692"/>
    </source>
</evidence>
<dbReference type="PANTHER" id="PTHR11241">
    <property type="entry name" value="DEOXYURIDINE 5'-TRIPHOSPHATE NUCLEOTIDOHYDROLASE"/>
    <property type="match status" value="1"/>
</dbReference>
<dbReference type="InterPro" id="IPR033704">
    <property type="entry name" value="dUTPase_trimeric"/>
</dbReference>
<dbReference type="CDD" id="cd07557">
    <property type="entry name" value="trimeric_dUTPase"/>
    <property type="match status" value="1"/>
</dbReference>
<dbReference type="InterPro" id="IPR008181">
    <property type="entry name" value="dUTPase"/>
</dbReference>
<dbReference type="PANTHER" id="PTHR11241:SF0">
    <property type="entry name" value="DEOXYURIDINE 5'-TRIPHOSPHATE NUCLEOTIDOHYDROLASE"/>
    <property type="match status" value="1"/>
</dbReference>
<dbReference type="GO" id="GO:0046081">
    <property type="term" value="P:dUTP catabolic process"/>
    <property type="evidence" value="ECO:0007669"/>
    <property type="project" value="InterPro"/>
</dbReference>